<dbReference type="AlphaFoldDB" id="A0A495JVG0"/>
<accession>A0A495JVG0</accession>
<name>A0A495JVG0_9ACTN</name>
<evidence type="ECO:0000313" key="2">
    <source>
        <dbReference type="EMBL" id="RKR92821.1"/>
    </source>
</evidence>
<evidence type="ECO:0000256" key="1">
    <source>
        <dbReference type="SAM" id="MobiDB-lite"/>
    </source>
</evidence>
<comment type="caution">
    <text evidence="2">The sequence shown here is derived from an EMBL/GenBank/DDBJ whole genome shotgun (WGS) entry which is preliminary data.</text>
</comment>
<dbReference type="Proteomes" id="UP000277671">
    <property type="component" value="Unassembled WGS sequence"/>
</dbReference>
<reference evidence="2 3" key="1">
    <citation type="submission" date="2018-10" db="EMBL/GenBank/DDBJ databases">
        <title>Sequencing the genomes of 1000 actinobacteria strains.</title>
        <authorList>
            <person name="Klenk H.-P."/>
        </authorList>
    </citation>
    <scope>NUCLEOTIDE SEQUENCE [LARGE SCALE GENOMIC DNA]</scope>
    <source>
        <strain evidence="2 3">DSM 45175</strain>
    </source>
</reference>
<keyword evidence="3" id="KW-1185">Reference proteome</keyword>
<dbReference type="EMBL" id="RBKT01000001">
    <property type="protein sequence ID" value="RKR92821.1"/>
    <property type="molecule type" value="Genomic_DNA"/>
</dbReference>
<organism evidence="2 3">
    <name type="scientific">Micromonospora pisi</name>
    <dbReference type="NCBI Taxonomy" id="589240"/>
    <lineage>
        <taxon>Bacteria</taxon>
        <taxon>Bacillati</taxon>
        <taxon>Actinomycetota</taxon>
        <taxon>Actinomycetes</taxon>
        <taxon>Micromonosporales</taxon>
        <taxon>Micromonosporaceae</taxon>
        <taxon>Micromonospora</taxon>
    </lineage>
</organism>
<dbReference type="OrthoDB" id="4764618at2"/>
<sequence length="151" mass="17190">MNRSEVAILLGLAATRDYRHIGDTDVLAWHQDLEDIEFEDAKLAVSLYYRENTDRIMPAHVRRIVRQIRTDQRRVTGQHEVRALPGRFETDDMDRQIRNERGGAAAREALAMVIKHLAQRSGQTAPLDQLREITPGPAWPTGDEVEGEVLP</sequence>
<dbReference type="RefSeq" id="WP_121160765.1">
    <property type="nucleotide sequence ID" value="NZ_RBKT01000001.1"/>
</dbReference>
<gene>
    <name evidence="2" type="ORF">BDK92_7303</name>
</gene>
<protein>
    <submittedName>
        <fullName evidence="2">Uncharacterized protein</fullName>
    </submittedName>
</protein>
<proteinExistence type="predicted"/>
<evidence type="ECO:0000313" key="3">
    <source>
        <dbReference type="Proteomes" id="UP000277671"/>
    </source>
</evidence>
<feature type="region of interest" description="Disordered" evidence="1">
    <location>
        <begin position="131"/>
        <end position="151"/>
    </location>
</feature>